<organism evidence="4 5">
    <name type="scientific">Mycobacterium lehmannii</name>
    <dbReference type="NCBI Taxonomy" id="2048550"/>
    <lineage>
        <taxon>Bacteria</taxon>
        <taxon>Bacillati</taxon>
        <taxon>Actinomycetota</taxon>
        <taxon>Actinomycetes</taxon>
        <taxon>Mycobacteriales</taxon>
        <taxon>Mycobacteriaceae</taxon>
        <taxon>Mycobacterium</taxon>
    </lineage>
</organism>
<dbReference type="Gene3D" id="1.10.357.10">
    <property type="entry name" value="Tetracycline Repressor, domain 2"/>
    <property type="match status" value="1"/>
</dbReference>
<proteinExistence type="predicted"/>
<evidence type="ECO:0000259" key="3">
    <source>
        <dbReference type="PROSITE" id="PS50977"/>
    </source>
</evidence>
<evidence type="ECO:0000313" key="4">
    <source>
        <dbReference type="EMBL" id="KUI13397.1"/>
    </source>
</evidence>
<dbReference type="CDD" id="cd00093">
    <property type="entry name" value="HTH_XRE"/>
    <property type="match status" value="1"/>
</dbReference>
<dbReference type="AlphaFoldDB" id="A0A101A4T2"/>
<dbReference type="InterPro" id="IPR001387">
    <property type="entry name" value="Cro/C1-type_HTH"/>
</dbReference>
<sequence length="181" mass="19514">MVRDDWLLGGERRTAAADRIYAAATDLVLRDGLDGIDIDALAARVHCSRATIYRYAGGKAQIRDAVLLRLAAHIVDSVRRAVSNLSGADRVVTAITVALEHLRSDPMRQMMIGVSAGRDLTGLPSSPVLGRLAADLAGITDDDPQAAQWIVRVVMSLAVWPIGDGEVELRMVERFVAPAFD</sequence>
<dbReference type="RefSeq" id="WP_064397915.1">
    <property type="nucleotide sequence ID" value="NZ_LQIR01000029.1"/>
</dbReference>
<gene>
    <name evidence="4" type="ORF">AU192_24765</name>
</gene>
<accession>A0A101A4T2</accession>
<keyword evidence="1 2" id="KW-0238">DNA-binding</keyword>
<evidence type="ECO:0000256" key="1">
    <source>
        <dbReference type="ARBA" id="ARBA00023125"/>
    </source>
</evidence>
<dbReference type="InterPro" id="IPR009057">
    <property type="entry name" value="Homeodomain-like_sf"/>
</dbReference>
<keyword evidence="5" id="KW-1185">Reference proteome</keyword>
<dbReference type="Pfam" id="PF00440">
    <property type="entry name" value="TetR_N"/>
    <property type="match status" value="1"/>
</dbReference>
<evidence type="ECO:0000313" key="5">
    <source>
        <dbReference type="Proteomes" id="UP000053707"/>
    </source>
</evidence>
<dbReference type="InterPro" id="IPR001647">
    <property type="entry name" value="HTH_TetR"/>
</dbReference>
<dbReference type="Proteomes" id="UP000053707">
    <property type="component" value="Unassembled WGS sequence"/>
</dbReference>
<dbReference type="PROSITE" id="PS50977">
    <property type="entry name" value="HTH_TETR_2"/>
    <property type="match status" value="1"/>
</dbReference>
<dbReference type="SUPFAM" id="SSF46689">
    <property type="entry name" value="Homeodomain-like"/>
    <property type="match status" value="1"/>
</dbReference>
<feature type="DNA-binding region" description="H-T-H motif" evidence="2">
    <location>
        <begin position="37"/>
        <end position="56"/>
    </location>
</feature>
<reference evidence="4 5" key="1">
    <citation type="submission" date="2016-01" db="EMBL/GenBank/DDBJ databases">
        <authorList>
            <consortium name="TB Trials Study Group"/>
            <person name="Sutton G."/>
            <person name="Brinkac L."/>
            <person name="Sanka R."/>
            <person name="Adams M."/>
            <person name="Lau E.L."/>
            <person name="Macaden R."/>
            <person name="Grewal H.M.S."/>
        </authorList>
    </citation>
    <scope>NUCLEOTIDE SEQUENCE [LARGE SCALE GENOMIC DNA]</scope>
    <source>
        <strain evidence="4 5">IS-1744</strain>
    </source>
</reference>
<protein>
    <submittedName>
        <fullName evidence="4">Transcriptional regulator</fullName>
    </submittedName>
</protein>
<name>A0A101A4T2_9MYCO</name>
<dbReference type="EMBL" id="LQIR01000029">
    <property type="protein sequence ID" value="KUI13397.1"/>
    <property type="molecule type" value="Genomic_DNA"/>
</dbReference>
<feature type="domain" description="HTH tetR-type" evidence="3">
    <location>
        <begin position="14"/>
        <end position="74"/>
    </location>
</feature>
<comment type="caution">
    <text evidence="4">The sequence shown here is derived from an EMBL/GenBank/DDBJ whole genome shotgun (WGS) entry which is preliminary data.</text>
</comment>
<dbReference type="GO" id="GO:0003677">
    <property type="term" value="F:DNA binding"/>
    <property type="evidence" value="ECO:0007669"/>
    <property type="project" value="UniProtKB-UniRule"/>
</dbReference>
<evidence type="ECO:0000256" key="2">
    <source>
        <dbReference type="PROSITE-ProRule" id="PRU00335"/>
    </source>
</evidence>